<comment type="similarity">
    <text evidence="1">Belongs to the PPR family. P subfamily.</text>
</comment>
<organism evidence="4">
    <name type="scientific">Solanum chilense</name>
    <name type="common">Tomato</name>
    <name type="synonym">Lycopersicon chilense</name>
    <dbReference type="NCBI Taxonomy" id="4083"/>
    <lineage>
        <taxon>Eukaryota</taxon>
        <taxon>Viridiplantae</taxon>
        <taxon>Streptophyta</taxon>
        <taxon>Embryophyta</taxon>
        <taxon>Tracheophyta</taxon>
        <taxon>Spermatophyta</taxon>
        <taxon>Magnoliopsida</taxon>
        <taxon>eudicotyledons</taxon>
        <taxon>Gunneridae</taxon>
        <taxon>Pentapetalae</taxon>
        <taxon>asterids</taxon>
        <taxon>lamiids</taxon>
        <taxon>Solanales</taxon>
        <taxon>Solanaceae</taxon>
        <taxon>Solanoideae</taxon>
        <taxon>Solaneae</taxon>
        <taxon>Solanum</taxon>
        <taxon>Solanum subgen. Lycopersicon</taxon>
    </lineage>
</organism>
<feature type="repeat" description="PPR" evidence="3">
    <location>
        <begin position="309"/>
        <end position="343"/>
    </location>
</feature>
<feature type="repeat" description="PPR" evidence="3">
    <location>
        <begin position="449"/>
        <end position="483"/>
    </location>
</feature>
<dbReference type="InterPro" id="IPR011990">
    <property type="entry name" value="TPR-like_helical_dom_sf"/>
</dbReference>
<evidence type="ECO:0000256" key="1">
    <source>
        <dbReference type="ARBA" id="ARBA00007626"/>
    </source>
</evidence>
<feature type="repeat" description="PPR" evidence="3">
    <location>
        <begin position="554"/>
        <end position="588"/>
    </location>
</feature>
<dbReference type="NCBIfam" id="TIGR00756">
    <property type="entry name" value="PPR"/>
    <property type="match status" value="3"/>
</dbReference>
<sequence length="654" mass="74056">MWLKSTLISLKSITTHLSNNKWSIQATSSMAIATSSDWSFPPCINCKNRILKPKFCYSCKTLPFLSNIFLNSTTTLVAKSSSSCSSPVLDEKKSQKTPSKNSQVIELLDLEQIQDFSSTTNGTTSLPDSKDLNGVICSLLKDTQTQEIGYDYYEKAKGKKDFRPEKSTLKLLIRYLVNSNKWGSVFSLSKDLRTLKVLPDSSTCCRLISSCMKSRKFKIVNSFLELFIVVDQEISVLAFDSAMRGYNKLHMYSSTVVLYERMKSAGLVLDPGCYCSIMEAHSKMGNSDKVVSFFEEFESKRVESTTPQYVQVYKSLCESLGKSGRAYEALEYFRDMTKKGIQEDHSFYSIVICGFASIRDVKMAEELLEEAEGKKMLRDPALFLKLVLMYIEEGCMEKTLDVVATMTRVKIRVSDCIFCAIVNGFSRKRGLRCAVQVYEDLTSQGCEPGQVTYASVLNLYCRLGLYSNAEMVFSEMEQKGFDKCVVAYSSMIAMYGKTGRPKDAMKLVAIMKERGCQPNVWVYNALLDIHGKVLNLRQVEKIWKEMKRRKIFPDRVSYTSIISAYSKAREFDKCLIYYQEFTLNGGRLDRAMAGIMVGVFSKMNRVDELISLLQNMKREGTKLDGRLQKSALNSLRDAGLQIQAKWLQESFGAT</sequence>
<evidence type="ECO:0000313" key="4">
    <source>
        <dbReference type="EMBL" id="TMX02328.1"/>
    </source>
</evidence>
<dbReference type="Pfam" id="PF13812">
    <property type="entry name" value="PPR_3"/>
    <property type="match status" value="1"/>
</dbReference>
<dbReference type="AlphaFoldDB" id="A0A6N2C7K1"/>
<feature type="repeat" description="PPR" evidence="3">
    <location>
        <begin position="270"/>
        <end position="304"/>
    </location>
</feature>
<dbReference type="Pfam" id="PF12854">
    <property type="entry name" value="PPR_1"/>
    <property type="match status" value="1"/>
</dbReference>
<reference evidence="4" key="1">
    <citation type="submission" date="2019-05" db="EMBL/GenBank/DDBJ databases">
        <title>The de novo reference genome and transcriptome assemblies of the wild tomato species Solanum chilense.</title>
        <authorList>
            <person name="Stam R."/>
            <person name="Nosenko T."/>
            <person name="Hoerger A.C."/>
            <person name="Stephan W."/>
            <person name="Seidel M.A."/>
            <person name="Kuhn J.M.M."/>
            <person name="Haberer G."/>
            <person name="Tellier A."/>
        </authorList>
    </citation>
    <scope>NUCLEOTIDE SEQUENCE</scope>
    <source>
        <tissue evidence="4">Mature leaves</tissue>
    </source>
</reference>
<evidence type="ECO:0000256" key="2">
    <source>
        <dbReference type="ARBA" id="ARBA00022737"/>
    </source>
</evidence>
<protein>
    <recommendedName>
        <fullName evidence="5">Pentacotripeptide-repeat region of PRORP domain-containing protein</fullName>
    </recommendedName>
</protein>
<dbReference type="PROSITE" id="PS51375">
    <property type="entry name" value="PPR"/>
    <property type="match status" value="6"/>
</dbReference>
<gene>
    <name evidence="4" type="ORF">EJD97_022015</name>
</gene>
<name>A0A6N2C7K1_SOLCI</name>
<dbReference type="InterPro" id="IPR002885">
    <property type="entry name" value="PPR_rpt"/>
</dbReference>
<accession>A0A6N2C7K1</accession>
<proteinExistence type="inferred from homology"/>
<evidence type="ECO:0008006" key="5">
    <source>
        <dbReference type="Google" id="ProtNLM"/>
    </source>
</evidence>
<dbReference type="Pfam" id="PF01535">
    <property type="entry name" value="PPR"/>
    <property type="match status" value="4"/>
</dbReference>
<dbReference type="Gene3D" id="1.25.40.10">
    <property type="entry name" value="Tetratricopeptide repeat domain"/>
    <property type="match status" value="4"/>
</dbReference>
<evidence type="ECO:0000256" key="3">
    <source>
        <dbReference type="PROSITE-ProRule" id="PRU00708"/>
    </source>
</evidence>
<dbReference type="Pfam" id="PF13041">
    <property type="entry name" value="PPR_2"/>
    <property type="match status" value="1"/>
</dbReference>
<feature type="repeat" description="PPR" evidence="3">
    <location>
        <begin position="519"/>
        <end position="553"/>
    </location>
</feature>
<comment type="caution">
    <text evidence="4">The sequence shown here is derived from an EMBL/GenBank/DDBJ whole genome shotgun (WGS) entry which is preliminary data.</text>
</comment>
<feature type="repeat" description="PPR" evidence="3">
    <location>
        <begin position="484"/>
        <end position="518"/>
    </location>
</feature>
<dbReference type="PANTHER" id="PTHR47447">
    <property type="entry name" value="OS03G0856100 PROTEIN"/>
    <property type="match status" value="1"/>
</dbReference>
<dbReference type="PANTHER" id="PTHR47447:SF21">
    <property type="entry name" value="PENTACOTRIPEPTIDE-REPEAT REGION OF PRORP DOMAIN-CONTAINING PROTEIN"/>
    <property type="match status" value="1"/>
</dbReference>
<dbReference type="EMBL" id="RXGB01000683">
    <property type="protein sequence ID" value="TMX02328.1"/>
    <property type="molecule type" value="Genomic_DNA"/>
</dbReference>
<keyword evidence="2" id="KW-0677">Repeat</keyword>